<feature type="compositionally biased region" description="Polar residues" evidence="1">
    <location>
        <begin position="214"/>
        <end position="242"/>
    </location>
</feature>
<sequence length="289" mass="31731">MASPTCDQKKLTIVRLVEKECLAQIKTAEAVRDLKCLEIKAKYRDKKEQACLDLEQQEKDELDEITRLHEIQMNPIRAKHEEKLSAIRGQYGIAVPEAGLQASPTSEYPSSPPTLATTPKKAAACKKNHVTSYRYNDDTHESSDASNTSIPAIPHEARNKLRLAAPEMKRKRVQSIELTGDDDESDFVQNHTKDDEDDQHDDADDDADNYPFGITQTGPSGRSRKSVTSAPGKSSGRNTVPFASSRPRNKASQPSGESDDQAEEGDDNKSICSAPGTSVALRSTLLGHT</sequence>
<organism evidence="2 3">
    <name type="scientific">Phomopsis amygdali</name>
    <name type="common">Fusicoccum amygdali</name>
    <dbReference type="NCBI Taxonomy" id="1214568"/>
    <lineage>
        <taxon>Eukaryota</taxon>
        <taxon>Fungi</taxon>
        <taxon>Dikarya</taxon>
        <taxon>Ascomycota</taxon>
        <taxon>Pezizomycotina</taxon>
        <taxon>Sordariomycetes</taxon>
        <taxon>Sordariomycetidae</taxon>
        <taxon>Diaporthales</taxon>
        <taxon>Diaporthaceae</taxon>
        <taxon>Diaporthe</taxon>
    </lineage>
</organism>
<evidence type="ECO:0000313" key="2">
    <source>
        <dbReference type="EMBL" id="KAK2597033.1"/>
    </source>
</evidence>
<accession>A0AAD9VYG5</accession>
<evidence type="ECO:0000256" key="1">
    <source>
        <dbReference type="SAM" id="MobiDB-lite"/>
    </source>
</evidence>
<name>A0AAD9VYG5_PHOAM</name>
<comment type="caution">
    <text evidence="2">The sequence shown here is derived from an EMBL/GenBank/DDBJ whole genome shotgun (WGS) entry which is preliminary data.</text>
</comment>
<proteinExistence type="predicted"/>
<feature type="region of interest" description="Disordered" evidence="1">
    <location>
        <begin position="101"/>
        <end position="123"/>
    </location>
</feature>
<keyword evidence="3" id="KW-1185">Reference proteome</keyword>
<feature type="region of interest" description="Disordered" evidence="1">
    <location>
        <begin position="135"/>
        <end position="276"/>
    </location>
</feature>
<feature type="compositionally biased region" description="Low complexity" evidence="1">
    <location>
        <begin position="103"/>
        <end position="122"/>
    </location>
</feature>
<gene>
    <name evidence="2" type="ORF">N8I77_012907</name>
</gene>
<dbReference type="EMBL" id="JAUJFL010000010">
    <property type="protein sequence ID" value="KAK2597033.1"/>
    <property type="molecule type" value="Genomic_DNA"/>
</dbReference>
<protein>
    <submittedName>
        <fullName evidence="2">Uncharacterized protein</fullName>
    </submittedName>
</protein>
<feature type="compositionally biased region" description="Acidic residues" evidence="1">
    <location>
        <begin position="257"/>
        <end position="266"/>
    </location>
</feature>
<dbReference type="Proteomes" id="UP001265746">
    <property type="component" value="Unassembled WGS sequence"/>
</dbReference>
<feature type="compositionally biased region" description="Acidic residues" evidence="1">
    <location>
        <begin position="195"/>
        <end position="208"/>
    </location>
</feature>
<evidence type="ECO:0000313" key="3">
    <source>
        <dbReference type="Proteomes" id="UP001265746"/>
    </source>
</evidence>
<dbReference type="AlphaFoldDB" id="A0AAD9VYG5"/>
<reference evidence="2" key="1">
    <citation type="submission" date="2023-06" db="EMBL/GenBank/DDBJ databases">
        <authorList>
            <person name="Noh H."/>
        </authorList>
    </citation>
    <scope>NUCLEOTIDE SEQUENCE</scope>
    <source>
        <strain evidence="2">DUCC20226</strain>
    </source>
</reference>